<evidence type="ECO:0000259" key="3">
    <source>
        <dbReference type="SMART" id="SM00822"/>
    </source>
</evidence>
<dbReference type="NCBIfam" id="NF004200">
    <property type="entry name" value="PRK05653.1-5"/>
    <property type="match status" value="1"/>
</dbReference>
<keyword evidence="2 4" id="KW-0560">Oxidoreductase</keyword>
<dbReference type="AlphaFoldDB" id="A0A847S8K5"/>
<dbReference type="PRINTS" id="PR00081">
    <property type="entry name" value="GDHRDH"/>
</dbReference>
<sequence length="243" mass="25768">MSVRRVLVTGSSRGIGKAVALQLASAGFAVTVHCRQQRDEAEQVAQQVASLSDQSARVLQFDVCERDTVRAVLEADIEANGAYWGVVLNAGINRDQAFPALTAPDWDQVIDTGLNGFYNVLHPLTMPMIRLRQGGRVVTLASVSGLIGNRGQVNYSAAKGGLIAASKALALELASRKITVNCVAPGLIETDMVAQLPTEDMMKLIPMGRMGKPEEVAATVGFLFSDGAAYLTRQVISINGGLA</sequence>
<name>A0A847S8K5_9NEIS</name>
<dbReference type="EC" id="1.1.1.100" evidence="4"/>
<dbReference type="Pfam" id="PF13561">
    <property type="entry name" value="adh_short_C2"/>
    <property type="match status" value="1"/>
</dbReference>
<evidence type="ECO:0000313" key="5">
    <source>
        <dbReference type="Proteomes" id="UP000587991"/>
    </source>
</evidence>
<keyword evidence="5" id="KW-1185">Reference proteome</keyword>
<comment type="caution">
    <text evidence="4">The sequence shown here is derived from an EMBL/GenBank/DDBJ whole genome shotgun (WGS) entry which is preliminary data.</text>
</comment>
<dbReference type="EMBL" id="JABAIM010000003">
    <property type="protein sequence ID" value="NLR76093.1"/>
    <property type="molecule type" value="Genomic_DNA"/>
</dbReference>
<dbReference type="InterPro" id="IPR057326">
    <property type="entry name" value="KR_dom"/>
</dbReference>
<reference evidence="4 5" key="1">
    <citation type="submission" date="2020-04" db="EMBL/GenBank/DDBJ databases">
        <title>Draft genome of Leeia sp. IMCC25680.</title>
        <authorList>
            <person name="Song J."/>
            <person name="Cho J.-C."/>
        </authorList>
    </citation>
    <scope>NUCLEOTIDE SEQUENCE [LARGE SCALE GENOMIC DNA]</scope>
    <source>
        <strain evidence="4 5">IMCC25680</strain>
    </source>
</reference>
<comment type="similarity">
    <text evidence="1">Belongs to the short-chain dehydrogenases/reductases (SDR) family.</text>
</comment>
<dbReference type="Proteomes" id="UP000587991">
    <property type="component" value="Unassembled WGS sequence"/>
</dbReference>
<organism evidence="4 5">
    <name type="scientific">Leeia aquatica</name>
    <dbReference type="NCBI Taxonomy" id="2725557"/>
    <lineage>
        <taxon>Bacteria</taxon>
        <taxon>Pseudomonadati</taxon>
        <taxon>Pseudomonadota</taxon>
        <taxon>Betaproteobacteria</taxon>
        <taxon>Neisseriales</taxon>
        <taxon>Leeiaceae</taxon>
        <taxon>Leeia</taxon>
    </lineage>
</organism>
<dbReference type="NCBIfam" id="TIGR01831">
    <property type="entry name" value="fabG_rel"/>
    <property type="match status" value="1"/>
</dbReference>
<evidence type="ECO:0000313" key="4">
    <source>
        <dbReference type="EMBL" id="NLR76093.1"/>
    </source>
</evidence>
<dbReference type="PRINTS" id="PR00080">
    <property type="entry name" value="SDRFAMILY"/>
</dbReference>
<evidence type="ECO:0000256" key="2">
    <source>
        <dbReference type="ARBA" id="ARBA00023002"/>
    </source>
</evidence>
<dbReference type="InterPro" id="IPR011285">
    <property type="entry name" value="FabG-rel"/>
</dbReference>
<proteinExistence type="inferred from homology"/>
<dbReference type="InterPro" id="IPR036291">
    <property type="entry name" value="NAD(P)-bd_dom_sf"/>
</dbReference>
<dbReference type="InterPro" id="IPR002347">
    <property type="entry name" value="SDR_fam"/>
</dbReference>
<protein>
    <submittedName>
        <fullName evidence="4">3-oxoacyl-ACP reductase FabG</fullName>
        <ecNumber evidence="4">1.1.1.100</ecNumber>
    </submittedName>
</protein>
<gene>
    <name evidence="4" type="primary">fabG</name>
    <name evidence="4" type="ORF">HF682_13080</name>
</gene>
<dbReference type="GO" id="GO:0004316">
    <property type="term" value="F:3-oxoacyl-[acyl-carrier-protein] reductase (NADPH) activity"/>
    <property type="evidence" value="ECO:0007669"/>
    <property type="project" value="UniProtKB-EC"/>
</dbReference>
<accession>A0A847S8K5</accession>
<dbReference type="InterPro" id="IPR050259">
    <property type="entry name" value="SDR"/>
</dbReference>
<dbReference type="Gene3D" id="3.40.50.720">
    <property type="entry name" value="NAD(P)-binding Rossmann-like Domain"/>
    <property type="match status" value="1"/>
</dbReference>
<dbReference type="NCBIfam" id="NF009466">
    <property type="entry name" value="PRK12826.1-2"/>
    <property type="match status" value="1"/>
</dbReference>
<feature type="domain" description="Ketoreductase" evidence="3">
    <location>
        <begin position="4"/>
        <end position="191"/>
    </location>
</feature>
<evidence type="ECO:0000256" key="1">
    <source>
        <dbReference type="ARBA" id="ARBA00006484"/>
    </source>
</evidence>
<dbReference type="PANTHER" id="PTHR42879">
    <property type="entry name" value="3-OXOACYL-(ACYL-CARRIER-PROTEIN) REDUCTASE"/>
    <property type="match status" value="1"/>
</dbReference>
<dbReference type="PANTHER" id="PTHR42879:SF2">
    <property type="entry name" value="3-OXOACYL-[ACYL-CARRIER-PROTEIN] REDUCTASE FABG"/>
    <property type="match status" value="1"/>
</dbReference>
<dbReference type="RefSeq" id="WP_168877769.1">
    <property type="nucleotide sequence ID" value="NZ_JABAIM010000003.1"/>
</dbReference>
<dbReference type="SUPFAM" id="SSF51735">
    <property type="entry name" value="NAD(P)-binding Rossmann-fold domains"/>
    <property type="match status" value="1"/>
</dbReference>
<dbReference type="FunFam" id="3.40.50.720:FF:000173">
    <property type="entry name" value="3-oxoacyl-[acyl-carrier protein] reductase"/>
    <property type="match status" value="1"/>
</dbReference>
<dbReference type="SMART" id="SM00822">
    <property type="entry name" value="PKS_KR"/>
    <property type="match status" value="1"/>
</dbReference>